<sequence length="387" mass="42712">MIDFSLPQETQMLLETLRRFIREELQPHEAEVEEKQYVRPELARELRTKAKELGLFAMGLPEEVGGGGLSTVDMCLCEEEFGFTKDALVRRAFGAIPTSLLNCVGEQRDKYLLPTVAGEINVALGMTEPNAGSDAAGIKTAARRDGDDFVINGSKHFISDADLADAFIVTAVTDPSKGAKGISAFLIDRDTPGFTIGRIQYMMGLRATNHCELVFEDARLPQSQMLGPEGSGLFQALSTINQVRLGMVGGRAVGMARKLMQLSIDYANERKQFGQKIGDFQMVQAMLADMATEIFAARMMVLNAAWETDQGMDPRAKVSMVKYYASEMLGRVADKAVQIYGGMGYCREMPLEQLYRDARVYRIFDGASDIHRAVIARSLLKNGEMSL</sequence>
<dbReference type="PANTHER" id="PTHR43884">
    <property type="entry name" value="ACYL-COA DEHYDROGENASE"/>
    <property type="match status" value="1"/>
</dbReference>
<dbReference type="InterPro" id="IPR006089">
    <property type="entry name" value="Acyl-CoA_DH_CS"/>
</dbReference>
<comment type="caution">
    <text evidence="5">The sequence shown here is derived from an EMBL/GenBank/DDBJ whole genome shotgun (WGS) entry which is preliminary data.</text>
</comment>
<protein>
    <submittedName>
        <fullName evidence="5">Acyl-CoA dehydrogenase family protein</fullName>
    </submittedName>
</protein>
<evidence type="ECO:0000259" key="3">
    <source>
        <dbReference type="Pfam" id="PF02770"/>
    </source>
</evidence>
<accession>A0ABS6WR41</accession>
<evidence type="ECO:0000256" key="1">
    <source>
        <dbReference type="ARBA" id="ARBA00022630"/>
    </source>
</evidence>
<gene>
    <name evidence="5" type="ORF">KY465_14200</name>
</gene>
<keyword evidence="1" id="KW-0285">Flavoprotein</keyword>
<keyword evidence="6" id="KW-1185">Reference proteome</keyword>
<dbReference type="InterPro" id="IPR013786">
    <property type="entry name" value="AcylCoA_DH/ox_N"/>
</dbReference>
<evidence type="ECO:0000259" key="2">
    <source>
        <dbReference type="Pfam" id="PF00441"/>
    </source>
</evidence>
<dbReference type="PANTHER" id="PTHR43884:SF40">
    <property type="entry name" value="ACYL-COA DEHYDROGENASE"/>
    <property type="match status" value="1"/>
</dbReference>
<dbReference type="EMBL" id="JAHWQX010000003">
    <property type="protein sequence ID" value="MBW3098431.1"/>
    <property type="molecule type" value="Genomic_DNA"/>
</dbReference>
<dbReference type="PIRSF" id="PIRSF016578">
    <property type="entry name" value="HsaA"/>
    <property type="match status" value="1"/>
</dbReference>
<dbReference type="Proteomes" id="UP001430804">
    <property type="component" value="Unassembled WGS sequence"/>
</dbReference>
<evidence type="ECO:0000313" key="6">
    <source>
        <dbReference type="Proteomes" id="UP001430804"/>
    </source>
</evidence>
<dbReference type="InterPro" id="IPR009075">
    <property type="entry name" value="AcylCo_DH/oxidase_C"/>
</dbReference>
<organism evidence="5 6">
    <name type="scientific">Pseudohoeflea coraliihabitans</name>
    <dbReference type="NCBI Taxonomy" id="2860393"/>
    <lineage>
        <taxon>Bacteria</taxon>
        <taxon>Pseudomonadati</taxon>
        <taxon>Pseudomonadota</taxon>
        <taxon>Alphaproteobacteria</taxon>
        <taxon>Hyphomicrobiales</taxon>
        <taxon>Rhizobiaceae</taxon>
        <taxon>Pseudohoeflea</taxon>
    </lineage>
</organism>
<dbReference type="InterPro" id="IPR006091">
    <property type="entry name" value="Acyl-CoA_Oxase/DH_mid-dom"/>
</dbReference>
<dbReference type="Pfam" id="PF02771">
    <property type="entry name" value="Acyl-CoA_dh_N"/>
    <property type="match status" value="1"/>
</dbReference>
<reference evidence="5" key="1">
    <citation type="submission" date="2021-07" db="EMBL/GenBank/DDBJ databases">
        <title>Pseudohoeflea marina sp. nov. a polyhydroxyalcanoate-producing bacterium.</title>
        <authorList>
            <person name="Zheng W."/>
            <person name="Yu S."/>
            <person name="Huang Y."/>
        </authorList>
    </citation>
    <scope>NUCLEOTIDE SEQUENCE</scope>
    <source>
        <strain evidence="5">DP4N28-3</strain>
    </source>
</reference>
<feature type="domain" description="Acyl-CoA dehydrogenase/oxidase C-terminal" evidence="2">
    <location>
        <begin position="230"/>
        <end position="380"/>
    </location>
</feature>
<feature type="domain" description="Acyl-CoA oxidase/dehydrogenase middle" evidence="3">
    <location>
        <begin position="123"/>
        <end position="217"/>
    </location>
</feature>
<feature type="domain" description="Acyl-CoA dehydrogenase/oxidase N-terminal" evidence="4">
    <location>
        <begin position="8"/>
        <end position="119"/>
    </location>
</feature>
<proteinExistence type="predicted"/>
<dbReference type="Pfam" id="PF02770">
    <property type="entry name" value="Acyl-CoA_dh_M"/>
    <property type="match status" value="1"/>
</dbReference>
<dbReference type="PROSITE" id="PS00072">
    <property type="entry name" value="ACYL_COA_DH_1"/>
    <property type="match status" value="1"/>
</dbReference>
<evidence type="ECO:0000259" key="4">
    <source>
        <dbReference type="Pfam" id="PF02771"/>
    </source>
</evidence>
<dbReference type="Pfam" id="PF00441">
    <property type="entry name" value="Acyl-CoA_dh_1"/>
    <property type="match status" value="1"/>
</dbReference>
<evidence type="ECO:0000313" key="5">
    <source>
        <dbReference type="EMBL" id="MBW3098431.1"/>
    </source>
</evidence>
<name>A0ABS6WR41_9HYPH</name>